<evidence type="ECO:0000313" key="1">
    <source>
        <dbReference type="EMBL" id="THG95890.1"/>
    </source>
</evidence>
<protein>
    <submittedName>
        <fullName evidence="1">Uncharacterized protein</fullName>
    </submittedName>
</protein>
<keyword evidence="2" id="KW-1185">Reference proteome</keyword>
<evidence type="ECO:0000313" key="2">
    <source>
        <dbReference type="Proteomes" id="UP000309038"/>
    </source>
</evidence>
<dbReference type="EMBL" id="SGPJ01000280">
    <property type="protein sequence ID" value="THG95890.1"/>
    <property type="molecule type" value="Genomic_DNA"/>
</dbReference>
<proteinExistence type="predicted"/>
<gene>
    <name evidence="1" type="ORF">EW026_g5845</name>
</gene>
<sequence length="73" mass="7898">MFLPLNIDTVIIFLHAEDTGLSSSYAAQVTIASNHSEDAGIINVYRAVQEDIAVSCLSRDEHTITPDAPGRIL</sequence>
<dbReference type="Proteomes" id="UP000309038">
    <property type="component" value="Unassembled WGS sequence"/>
</dbReference>
<accession>A0A4S4KDV8</accession>
<comment type="caution">
    <text evidence="1">The sequence shown here is derived from an EMBL/GenBank/DDBJ whole genome shotgun (WGS) entry which is preliminary data.</text>
</comment>
<dbReference type="AlphaFoldDB" id="A0A4S4KDV8"/>
<name>A0A4S4KDV8_9APHY</name>
<organism evidence="1 2">
    <name type="scientific">Hermanssonia centrifuga</name>
    <dbReference type="NCBI Taxonomy" id="98765"/>
    <lineage>
        <taxon>Eukaryota</taxon>
        <taxon>Fungi</taxon>
        <taxon>Dikarya</taxon>
        <taxon>Basidiomycota</taxon>
        <taxon>Agaricomycotina</taxon>
        <taxon>Agaricomycetes</taxon>
        <taxon>Polyporales</taxon>
        <taxon>Meruliaceae</taxon>
        <taxon>Hermanssonia</taxon>
    </lineage>
</organism>
<reference evidence="1 2" key="1">
    <citation type="submission" date="2019-02" db="EMBL/GenBank/DDBJ databases">
        <title>Genome sequencing of the rare red list fungi Phlebia centrifuga.</title>
        <authorList>
            <person name="Buettner E."/>
            <person name="Kellner H."/>
        </authorList>
    </citation>
    <scope>NUCLEOTIDE SEQUENCE [LARGE SCALE GENOMIC DNA]</scope>
    <source>
        <strain evidence="1 2">DSM 108282</strain>
    </source>
</reference>